<evidence type="ECO:0000256" key="1">
    <source>
        <dbReference type="ARBA" id="ARBA00004561"/>
    </source>
</evidence>
<protein>
    <submittedName>
        <fullName evidence="6">Fimbrial protein</fullName>
    </submittedName>
</protein>
<gene>
    <name evidence="6" type="ORF">GP954_03875</name>
</gene>
<dbReference type="GO" id="GO:0009289">
    <property type="term" value="C:pilus"/>
    <property type="evidence" value="ECO:0007669"/>
    <property type="project" value="UniProtKB-SubCell"/>
</dbReference>
<evidence type="ECO:0000313" key="6">
    <source>
        <dbReference type="EMBL" id="MWT84332.1"/>
    </source>
</evidence>
<keyword evidence="3" id="KW-0281">Fimbrium</keyword>
<evidence type="ECO:0000256" key="5">
    <source>
        <dbReference type="SAM" id="SignalP"/>
    </source>
</evidence>
<dbReference type="RefSeq" id="WP_160450927.1">
    <property type="nucleotide sequence ID" value="NZ_WTRB01000040.1"/>
</dbReference>
<comment type="subcellular location">
    <subcellularLocation>
        <location evidence="1">Fimbrium</location>
    </subcellularLocation>
</comment>
<comment type="similarity">
    <text evidence="4">Belongs to the fimbrial K88 protein family.</text>
</comment>
<organism evidence="6 7">
    <name type="scientific">Escherichia coli</name>
    <dbReference type="NCBI Taxonomy" id="562"/>
    <lineage>
        <taxon>Bacteria</taxon>
        <taxon>Pseudomonadati</taxon>
        <taxon>Pseudomonadota</taxon>
        <taxon>Gammaproteobacteria</taxon>
        <taxon>Enterobacterales</taxon>
        <taxon>Enterobacteriaceae</taxon>
        <taxon>Escherichia</taxon>
    </lineage>
</organism>
<evidence type="ECO:0000256" key="2">
    <source>
        <dbReference type="ARBA" id="ARBA00022729"/>
    </source>
</evidence>
<feature type="signal peptide" evidence="5">
    <location>
        <begin position="1"/>
        <end position="21"/>
    </location>
</feature>
<accession>A0A6L7C7B8</accession>
<sequence>MKKTLIALAVAASAVSGMAHAWTNGDFNGSVDIGGSITADDYRQKWSWAVGSDINGFSNVLTDLTEGGTKLTITVNSDKPILLGKTNEAFSTSVIGGVGAIPVISFTGFDGAKVEPEFSTNGKVVMTLPVKTDQNSNKVGNLTVNATASGLLSYARPDTGAYKAALYAPTGTTIFTGGLTTDSSLAMAGQDSNNFTALMGSLDINALYQQVIQAMGGDHDLNADWSPVLSENMYYEDGTKAAASYALGIANGQTIEATFDQAVTASTQWSAPLNVAVTYN</sequence>
<evidence type="ECO:0000313" key="7">
    <source>
        <dbReference type="Proteomes" id="UP000480485"/>
    </source>
</evidence>
<evidence type="ECO:0000256" key="4">
    <source>
        <dbReference type="ARBA" id="ARBA00049989"/>
    </source>
</evidence>
<comment type="caution">
    <text evidence="6">The sequence shown here is derived from an EMBL/GenBank/DDBJ whole genome shotgun (WGS) entry which is preliminary data.</text>
</comment>
<reference evidence="6 7" key="1">
    <citation type="submission" date="2019-12" db="EMBL/GenBank/DDBJ databases">
        <title>Enteriobacteria Tanzani isolates_8377-8380.</title>
        <authorList>
            <person name="Subbiah M."/>
            <person name="Call D."/>
        </authorList>
    </citation>
    <scope>NUCLEOTIDE SEQUENCE [LARGE SCALE GENOMIC DNA]</scope>
    <source>
        <strain evidence="6 7">8378wC7</strain>
    </source>
</reference>
<dbReference type="InterPro" id="IPR003467">
    <property type="entry name" value="Fimbrial_K88_FaeH"/>
</dbReference>
<evidence type="ECO:0000256" key="3">
    <source>
        <dbReference type="ARBA" id="ARBA00023263"/>
    </source>
</evidence>
<dbReference type="Pfam" id="PF02432">
    <property type="entry name" value="Fimbrial_K88"/>
    <property type="match status" value="1"/>
</dbReference>
<keyword evidence="2 5" id="KW-0732">Signal</keyword>
<name>A0A6L7C7B8_ECOLX</name>
<proteinExistence type="inferred from homology"/>
<dbReference type="GO" id="GO:0007155">
    <property type="term" value="P:cell adhesion"/>
    <property type="evidence" value="ECO:0007669"/>
    <property type="project" value="InterPro"/>
</dbReference>
<dbReference type="AlphaFoldDB" id="A0A6L7C7B8"/>
<dbReference type="EMBL" id="WTRN01000023">
    <property type="protein sequence ID" value="MWT84332.1"/>
    <property type="molecule type" value="Genomic_DNA"/>
</dbReference>
<feature type="chain" id="PRO_5026989437" evidence="5">
    <location>
        <begin position="22"/>
        <end position="280"/>
    </location>
</feature>
<dbReference type="Proteomes" id="UP000480485">
    <property type="component" value="Unassembled WGS sequence"/>
</dbReference>